<dbReference type="EMBL" id="BOMQ01000069">
    <property type="protein sequence ID" value="GIE52424.1"/>
    <property type="molecule type" value="Genomic_DNA"/>
</dbReference>
<keyword evidence="3" id="KW-0560">Oxidoreductase</keyword>
<evidence type="ECO:0000313" key="9">
    <source>
        <dbReference type="Proteomes" id="UP000647172"/>
    </source>
</evidence>
<keyword evidence="6" id="KW-0812">Transmembrane</keyword>
<feature type="transmembrane region" description="Helical" evidence="6">
    <location>
        <begin position="28"/>
        <end position="50"/>
    </location>
</feature>
<dbReference type="PANTHER" id="PTHR13887:SF14">
    <property type="entry name" value="DISULFIDE BOND FORMATION PROTEIN D"/>
    <property type="match status" value="1"/>
</dbReference>
<sequence length="243" mass="25148">MSGKNNRDRAKAKRVVQEQLAKERRRRVTLWTSLGVVALLIIVGLIGWGMATNQETVKTAGLTTPSVAVDEGTAFAVGTGPVKIDVYEDFICPACGRFESGATATIDQLVAANKVTVQYHPIAILDRASSTEYSTRSAAASAAAAQGGKFAEYHKVLFANQPEEGSAGLDDAKLIELGKSVGLTDAAFADAIHKGTYKAWATKVTDTAAARGVNSTPTVLVAGKALPSPTAEALTAAVASAGA</sequence>
<accession>A0A919JK12</accession>
<protein>
    <submittedName>
        <fullName evidence="8">Membrane protein</fullName>
    </submittedName>
</protein>
<keyword evidence="2" id="KW-0732">Signal</keyword>
<evidence type="ECO:0000259" key="7">
    <source>
        <dbReference type="Pfam" id="PF13462"/>
    </source>
</evidence>
<organism evidence="8 9">
    <name type="scientific">Actinoplanes nipponensis</name>
    <dbReference type="NCBI Taxonomy" id="135950"/>
    <lineage>
        <taxon>Bacteria</taxon>
        <taxon>Bacillati</taxon>
        <taxon>Actinomycetota</taxon>
        <taxon>Actinomycetes</taxon>
        <taxon>Micromonosporales</taxon>
        <taxon>Micromonosporaceae</taxon>
        <taxon>Actinoplanes</taxon>
    </lineage>
</organism>
<evidence type="ECO:0000313" key="8">
    <source>
        <dbReference type="EMBL" id="GIE52424.1"/>
    </source>
</evidence>
<dbReference type="InterPro" id="IPR012336">
    <property type="entry name" value="Thioredoxin-like_fold"/>
</dbReference>
<reference evidence="8" key="1">
    <citation type="submission" date="2021-01" db="EMBL/GenBank/DDBJ databases">
        <title>Whole genome shotgun sequence of Actinoplanes nipponensis NBRC 14063.</title>
        <authorList>
            <person name="Komaki H."/>
            <person name="Tamura T."/>
        </authorList>
    </citation>
    <scope>NUCLEOTIDE SEQUENCE</scope>
    <source>
        <strain evidence="8">NBRC 14063</strain>
    </source>
</reference>
<dbReference type="Pfam" id="PF13462">
    <property type="entry name" value="Thioredoxin_4"/>
    <property type="match status" value="1"/>
</dbReference>
<evidence type="ECO:0000256" key="2">
    <source>
        <dbReference type="ARBA" id="ARBA00022729"/>
    </source>
</evidence>
<dbReference type="PANTHER" id="PTHR13887">
    <property type="entry name" value="GLUTATHIONE S-TRANSFERASE KAPPA"/>
    <property type="match status" value="1"/>
</dbReference>
<dbReference type="SUPFAM" id="SSF52833">
    <property type="entry name" value="Thioredoxin-like"/>
    <property type="match status" value="1"/>
</dbReference>
<evidence type="ECO:0000256" key="5">
    <source>
        <dbReference type="ARBA" id="ARBA00023284"/>
    </source>
</evidence>
<keyword evidence="6" id="KW-0472">Membrane</keyword>
<proteinExistence type="inferred from homology"/>
<dbReference type="GO" id="GO:0016491">
    <property type="term" value="F:oxidoreductase activity"/>
    <property type="evidence" value="ECO:0007669"/>
    <property type="project" value="UniProtKB-KW"/>
</dbReference>
<dbReference type="AlphaFoldDB" id="A0A919JK12"/>
<evidence type="ECO:0000256" key="4">
    <source>
        <dbReference type="ARBA" id="ARBA00023157"/>
    </source>
</evidence>
<dbReference type="Proteomes" id="UP000647172">
    <property type="component" value="Unassembled WGS sequence"/>
</dbReference>
<evidence type="ECO:0000256" key="6">
    <source>
        <dbReference type="SAM" id="Phobius"/>
    </source>
</evidence>
<comment type="similarity">
    <text evidence="1">Belongs to the thioredoxin family. DsbA subfamily.</text>
</comment>
<gene>
    <name evidence="8" type="ORF">Ani05nite_59580</name>
</gene>
<dbReference type="InterPro" id="IPR036249">
    <property type="entry name" value="Thioredoxin-like_sf"/>
</dbReference>
<dbReference type="Gene3D" id="3.40.30.10">
    <property type="entry name" value="Glutaredoxin"/>
    <property type="match status" value="1"/>
</dbReference>
<keyword evidence="9" id="KW-1185">Reference proteome</keyword>
<keyword evidence="5" id="KW-0676">Redox-active center</keyword>
<dbReference type="RefSeq" id="WP_203773864.1">
    <property type="nucleotide sequence ID" value="NZ_BAAAYJ010000060.1"/>
</dbReference>
<evidence type="ECO:0000256" key="3">
    <source>
        <dbReference type="ARBA" id="ARBA00023002"/>
    </source>
</evidence>
<keyword evidence="6" id="KW-1133">Transmembrane helix</keyword>
<comment type="caution">
    <text evidence="8">The sequence shown here is derived from an EMBL/GenBank/DDBJ whole genome shotgun (WGS) entry which is preliminary data.</text>
</comment>
<feature type="domain" description="Thioredoxin-like fold" evidence="7">
    <location>
        <begin position="81"/>
        <end position="238"/>
    </location>
</feature>
<name>A0A919JK12_9ACTN</name>
<keyword evidence="4" id="KW-1015">Disulfide bond</keyword>
<evidence type="ECO:0000256" key="1">
    <source>
        <dbReference type="ARBA" id="ARBA00005791"/>
    </source>
</evidence>